<keyword evidence="10 11" id="KW-0472">Membrane</keyword>
<evidence type="ECO:0000256" key="10">
    <source>
        <dbReference type="ARBA" id="ARBA00023136"/>
    </source>
</evidence>
<keyword evidence="13" id="KW-1185">Reference proteome</keyword>
<feature type="transmembrane region" description="Helical" evidence="11">
    <location>
        <begin position="101"/>
        <end position="127"/>
    </location>
</feature>
<dbReference type="NCBIfam" id="TIGR02968">
    <property type="entry name" value="succ_dehyd_anc"/>
    <property type="match status" value="1"/>
</dbReference>
<feature type="transmembrane region" description="Helical" evidence="11">
    <location>
        <begin position="62"/>
        <end position="81"/>
    </location>
</feature>
<dbReference type="InterPro" id="IPR000701">
    <property type="entry name" value="SuccDH_FuR_B_TM-su"/>
</dbReference>
<dbReference type="EMBL" id="JAHVAH010000001">
    <property type="protein sequence ID" value="MBW0144273.1"/>
    <property type="molecule type" value="Genomic_DNA"/>
</dbReference>
<evidence type="ECO:0000256" key="9">
    <source>
        <dbReference type="ARBA" id="ARBA00022989"/>
    </source>
</evidence>
<evidence type="ECO:0000256" key="8">
    <source>
        <dbReference type="ARBA" id="ARBA00022692"/>
    </source>
</evidence>
<dbReference type="Pfam" id="PF01127">
    <property type="entry name" value="Sdh_cyt"/>
    <property type="match status" value="1"/>
</dbReference>
<comment type="pathway">
    <text evidence="4">Carbohydrate metabolism; tricarboxylic acid cycle.</text>
</comment>
<evidence type="ECO:0000256" key="6">
    <source>
        <dbReference type="ARBA" id="ARBA00019425"/>
    </source>
</evidence>
<dbReference type="CDD" id="cd03495">
    <property type="entry name" value="SQR_TypeC_SdhD_like"/>
    <property type="match status" value="1"/>
</dbReference>
<dbReference type="Proteomes" id="UP000698028">
    <property type="component" value="Unassembled WGS sequence"/>
</dbReference>
<comment type="subunit">
    <text evidence="5">Part of an enzyme complex containing four subunits: a flavoprotein, an iron-sulfur protein, plus two membrane-anchoring proteins, SdhC and SdhD.</text>
</comment>
<evidence type="ECO:0000256" key="11">
    <source>
        <dbReference type="SAM" id="Phobius"/>
    </source>
</evidence>
<comment type="function">
    <text evidence="2">Membrane-anchoring subunit of succinate dehydrogenase (SDH).</text>
</comment>
<evidence type="ECO:0000256" key="5">
    <source>
        <dbReference type="ARBA" id="ARBA00011558"/>
    </source>
</evidence>
<gene>
    <name evidence="12" type="primary">sdhD</name>
    <name evidence="12" type="ORF">KTQ36_03065</name>
</gene>
<evidence type="ECO:0000256" key="2">
    <source>
        <dbReference type="ARBA" id="ARBA00004050"/>
    </source>
</evidence>
<name>A0ABS6V3Z7_9SPHN</name>
<feature type="transmembrane region" description="Helical" evidence="11">
    <location>
        <begin position="31"/>
        <end position="50"/>
    </location>
</feature>
<keyword evidence="8 11" id="KW-0812">Transmembrane</keyword>
<sequence length="129" mass="13648">MSTGKSSTPLGKVRGLGAAGEGGEHWLHERFTSVALVFLSLWLVISLIMLPDLSQRTLVEFLARPLGAVPMALFVITAFAHGLDGLKVVVDDYVHHEGNRVAIHFILTMAAIGGAALALFALAQIAFGA</sequence>
<comment type="subcellular location">
    <subcellularLocation>
        <location evidence="3">Membrane</location>
        <topology evidence="3">Multi-pass membrane protein</topology>
    </subcellularLocation>
</comment>
<proteinExistence type="predicted"/>
<evidence type="ECO:0000256" key="3">
    <source>
        <dbReference type="ARBA" id="ARBA00004141"/>
    </source>
</evidence>
<keyword evidence="7" id="KW-0813">Transport</keyword>
<keyword evidence="9 11" id="KW-1133">Transmembrane helix</keyword>
<comment type="caution">
    <text evidence="12">The sequence shown here is derived from an EMBL/GenBank/DDBJ whole genome shotgun (WGS) entry which is preliminary data.</text>
</comment>
<evidence type="ECO:0000256" key="4">
    <source>
        <dbReference type="ARBA" id="ARBA00005163"/>
    </source>
</evidence>
<dbReference type="RefSeq" id="WP_218632283.1">
    <property type="nucleotide sequence ID" value="NZ_JAHVAH010000001.1"/>
</dbReference>
<evidence type="ECO:0000256" key="1">
    <source>
        <dbReference type="ARBA" id="ARBA00001971"/>
    </source>
</evidence>
<evidence type="ECO:0000256" key="7">
    <source>
        <dbReference type="ARBA" id="ARBA00022448"/>
    </source>
</evidence>
<protein>
    <recommendedName>
        <fullName evidence="6">Succinate dehydrogenase hydrophobic membrane anchor subunit</fullName>
    </recommendedName>
</protein>
<comment type="cofactor">
    <cofactor evidence="1">
        <name>heme</name>
        <dbReference type="ChEBI" id="CHEBI:30413"/>
    </cofactor>
</comment>
<evidence type="ECO:0000313" key="13">
    <source>
        <dbReference type="Proteomes" id="UP000698028"/>
    </source>
</evidence>
<evidence type="ECO:0000313" key="12">
    <source>
        <dbReference type="EMBL" id="MBW0144273.1"/>
    </source>
</evidence>
<dbReference type="InterPro" id="IPR014312">
    <property type="entry name" value="Succ_DH_anchor"/>
</dbReference>
<accession>A0ABS6V3Z7</accession>
<organism evidence="12 13">
    <name type="scientific">Sphingomicrobium clamense</name>
    <dbReference type="NCBI Taxonomy" id="2851013"/>
    <lineage>
        <taxon>Bacteria</taxon>
        <taxon>Pseudomonadati</taxon>
        <taxon>Pseudomonadota</taxon>
        <taxon>Alphaproteobacteria</taxon>
        <taxon>Sphingomonadales</taxon>
        <taxon>Sphingomonadaceae</taxon>
        <taxon>Sphingomicrobium</taxon>
    </lineage>
</organism>
<reference evidence="12 13" key="1">
    <citation type="submission" date="2021-07" db="EMBL/GenBank/DDBJ databases">
        <title>The draft genome sequence of Sphingomicrobium sp. B8.</title>
        <authorList>
            <person name="Mu L."/>
        </authorList>
    </citation>
    <scope>NUCLEOTIDE SEQUENCE [LARGE SCALE GENOMIC DNA]</scope>
    <source>
        <strain evidence="12 13">B8</strain>
    </source>
</reference>